<organism evidence="2 3">
    <name type="scientific">Stylosanthes scabra</name>
    <dbReference type="NCBI Taxonomy" id="79078"/>
    <lineage>
        <taxon>Eukaryota</taxon>
        <taxon>Viridiplantae</taxon>
        <taxon>Streptophyta</taxon>
        <taxon>Embryophyta</taxon>
        <taxon>Tracheophyta</taxon>
        <taxon>Spermatophyta</taxon>
        <taxon>Magnoliopsida</taxon>
        <taxon>eudicotyledons</taxon>
        <taxon>Gunneridae</taxon>
        <taxon>Pentapetalae</taxon>
        <taxon>rosids</taxon>
        <taxon>fabids</taxon>
        <taxon>Fabales</taxon>
        <taxon>Fabaceae</taxon>
        <taxon>Papilionoideae</taxon>
        <taxon>50 kb inversion clade</taxon>
        <taxon>dalbergioids sensu lato</taxon>
        <taxon>Dalbergieae</taxon>
        <taxon>Pterocarpus clade</taxon>
        <taxon>Stylosanthes</taxon>
    </lineage>
</organism>
<sequence length="213" mass="25121">MNASWIQKHRGHIIFQRNYAEYGYHDYDSDYRPPHLGSRPPRTNAVPPSNHHSHNHNPSPLRNNISNNNNNNEHEAEEEKDEEEKHDTAVAEAETVQKPSNLRQRKRRRRRLLVELRGTRMAKEWRCEERGRELKSMRMRGMVGTREGQYSSEKRKFWIALSRNEIEEDIFIMIGSLTEEEEEAAATAAWVAVALGLRSHWLFKSYASYIFSY</sequence>
<evidence type="ECO:0000313" key="2">
    <source>
        <dbReference type="EMBL" id="MED6204780.1"/>
    </source>
</evidence>
<feature type="region of interest" description="Disordered" evidence="1">
    <location>
        <begin position="31"/>
        <end position="106"/>
    </location>
</feature>
<accession>A0ABU6Y4T6</accession>
<reference evidence="2 3" key="1">
    <citation type="journal article" date="2023" name="Plants (Basel)">
        <title>Bridging the Gap: Combining Genomics and Transcriptomics Approaches to Understand Stylosanthes scabra, an Orphan Legume from the Brazilian Caatinga.</title>
        <authorList>
            <person name="Ferreira-Neto J.R.C."/>
            <person name="da Silva M.D."/>
            <person name="Binneck E."/>
            <person name="de Melo N.F."/>
            <person name="da Silva R.H."/>
            <person name="de Melo A.L.T.M."/>
            <person name="Pandolfi V."/>
            <person name="Bustamante F.O."/>
            <person name="Brasileiro-Vidal A.C."/>
            <person name="Benko-Iseppon A.M."/>
        </authorList>
    </citation>
    <scope>NUCLEOTIDE SEQUENCE [LARGE SCALE GENOMIC DNA]</scope>
    <source>
        <tissue evidence="2">Leaves</tissue>
    </source>
</reference>
<comment type="caution">
    <text evidence="2">The sequence shown here is derived from an EMBL/GenBank/DDBJ whole genome shotgun (WGS) entry which is preliminary data.</text>
</comment>
<proteinExistence type="predicted"/>
<name>A0ABU6Y4T6_9FABA</name>
<dbReference type="PANTHER" id="PTHR33130">
    <property type="entry name" value="PUTATIVE (DUF1639)-RELATED"/>
    <property type="match status" value="1"/>
</dbReference>
<dbReference type="Proteomes" id="UP001341840">
    <property type="component" value="Unassembled WGS sequence"/>
</dbReference>
<protein>
    <submittedName>
        <fullName evidence="2">Uncharacterized protein</fullName>
    </submittedName>
</protein>
<evidence type="ECO:0000313" key="3">
    <source>
        <dbReference type="Proteomes" id="UP001341840"/>
    </source>
</evidence>
<evidence type="ECO:0000256" key="1">
    <source>
        <dbReference type="SAM" id="MobiDB-lite"/>
    </source>
</evidence>
<feature type="compositionally biased region" description="Low complexity" evidence="1">
    <location>
        <begin position="56"/>
        <end position="71"/>
    </location>
</feature>
<gene>
    <name evidence="2" type="ORF">PIB30_012015</name>
</gene>
<dbReference type="EMBL" id="JASCZI010241685">
    <property type="protein sequence ID" value="MED6204780.1"/>
    <property type="molecule type" value="Genomic_DNA"/>
</dbReference>
<dbReference type="PANTHER" id="PTHR33130:SF40">
    <property type="entry name" value="CHROMOGRANIN (DUF1639)"/>
    <property type="match status" value="1"/>
</dbReference>
<keyword evidence="3" id="KW-1185">Reference proteome</keyword>